<dbReference type="Pfam" id="PF00583">
    <property type="entry name" value="Acetyltransf_1"/>
    <property type="match status" value="1"/>
</dbReference>
<evidence type="ECO:0000256" key="2">
    <source>
        <dbReference type="ARBA" id="ARBA00023315"/>
    </source>
</evidence>
<organism evidence="4 5">
    <name type="scientific">Listeria rocourtiae</name>
    <dbReference type="NCBI Taxonomy" id="647910"/>
    <lineage>
        <taxon>Bacteria</taxon>
        <taxon>Bacillati</taxon>
        <taxon>Bacillota</taxon>
        <taxon>Bacilli</taxon>
        <taxon>Bacillales</taxon>
        <taxon>Listeriaceae</taxon>
        <taxon>Listeria</taxon>
    </lineage>
</organism>
<dbReference type="InterPro" id="IPR016181">
    <property type="entry name" value="Acyl_CoA_acyltransferase"/>
</dbReference>
<proteinExistence type="predicted"/>
<reference evidence="4 5" key="1">
    <citation type="submission" date="2019-03" db="EMBL/GenBank/DDBJ databases">
        <title>Genomic Encyclopedia of Type Strains, Phase III (KMG-III): the genomes of soil and plant-associated and newly described type strains.</title>
        <authorList>
            <person name="Whitman W."/>
        </authorList>
    </citation>
    <scope>NUCLEOTIDE SEQUENCE [LARGE SCALE GENOMIC DNA]</scope>
    <source>
        <strain evidence="4 5">CECT 7972</strain>
    </source>
</reference>
<keyword evidence="4" id="KW-0687">Ribonucleoprotein</keyword>
<gene>
    <name evidence="4" type="ORF">DFP96_101614</name>
</gene>
<dbReference type="OrthoDB" id="9802340at2"/>
<dbReference type="AlphaFoldDB" id="A0A4R6ZSI4"/>
<keyword evidence="1" id="KW-0808">Transferase</keyword>
<evidence type="ECO:0000313" key="4">
    <source>
        <dbReference type="EMBL" id="TDR55671.1"/>
    </source>
</evidence>
<comment type="caution">
    <text evidence="4">The sequence shown here is derived from an EMBL/GenBank/DDBJ whole genome shotgun (WGS) entry which is preliminary data.</text>
</comment>
<protein>
    <submittedName>
        <fullName evidence="4">Ribosomal protein S18 acetylase RimI-like enzyme</fullName>
    </submittedName>
</protein>
<dbReference type="STRING" id="1265846.PROCOU_14718"/>
<dbReference type="GO" id="GO:0016747">
    <property type="term" value="F:acyltransferase activity, transferring groups other than amino-acyl groups"/>
    <property type="evidence" value="ECO:0007669"/>
    <property type="project" value="InterPro"/>
</dbReference>
<dbReference type="RefSeq" id="WP_133619826.1">
    <property type="nucleotide sequence ID" value="NZ_JAARQJ010000013.1"/>
</dbReference>
<dbReference type="CDD" id="cd04301">
    <property type="entry name" value="NAT_SF"/>
    <property type="match status" value="1"/>
</dbReference>
<dbReference type="InterPro" id="IPR000182">
    <property type="entry name" value="GNAT_dom"/>
</dbReference>
<accession>A0A4R6ZSI4</accession>
<dbReference type="Gene3D" id="3.40.630.30">
    <property type="match status" value="1"/>
</dbReference>
<dbReference type="InterPro" id="IPR017255">
    <property type="entry name" value="AcTrfase_GNAT_prd"/>
</dbReference>
<evidence type="ECO:0000256" key="1">
    <source>
        <dbReference type="ARBA" id="ARBA00022679"/>
    </source>
</evidence>
<keyword evidence="5" id="KW-1185">Reference proteome</keyword>
<keyword evidence="4" id="KW-0689">Ribosomal protein</keyword>
<dbReference type="PROSITE" id="PS51186">
    <property type="entry name" value="GNAT"/>
    <property type="match status" value="1"/>
</dbReference>
<dbReference type="PANTHER" id="PTHR43877">
    <property type="entry name" value="AMINOALKYLPHOSPHONATE N-ACETYLTRANSFERASE-RELATED-RELATED"/>
    <property type="match status" value="1"/>
</dbReference>
<dbReference type="PIRSF" id="PIRSF037663">
    <property type="entry name" value="Acetyltransf_GNAT_prd"/>
    <property type="match status" value="1"/>
</dbReference>
<dbReference type="InterPro" id="IPR050832">
    <property type="entry name" value="Bact_Acetyltransf"/>
</dbReference>
<sequence length="157" mass="17802">MLIRKSTKNDAAGMIEVEHLVWTPGTTPGDTHYATESEYLLRNPPESKVVAEIDGKIAGILGFHSPIPLKSNEHVWMLDIAVHPDFQRHGVGSALMQELYRIAKAENKKKISLRVLSTNEKAIQFYKKHGFEKEGHLRNEFIIDGNYVDDIFMAVFL</sequence>
<dbReference type="Proteomes" id="UP000295558">
    <property type="component" value="Unassembled WGS sequence"/>
</dbReference>
<feature type="domain" description="N-acetyltransferase" evidence="3">
    <location>
        <begin position="1"/>
        <end position="157"/>
    </location>
</feature>
<evidence type="ECO:0000259" key="3">
    <source>
        <dbReference type="PROSITE" id="PS51186"/>
    </source>
</evidence>
<dbReference type="EMBL" id="SNZK01000001">
    <property type="protein sequence ID" value="TDR55671.1"/>
    <property type="molecule type" value="Genomic_DNA"/>
</dbReference>
<name>A0A4R6ZSI4_9LIST</name>
<dbReference type="SUPFAM" id="SSF55729">
    <property type="entry name" value="Acyl-CoA N-acyltransferases (Nat)"/>
    <property type="match status" value="1"/>
</dbReference>
<evidence type="ECO:0000313" key="5">
    <source>
        <dbReference type="Proteomes" id="UP000295558"/>
    </source>
</evidence>
<dbReference type="GO" id="GO:0005840">
    <property type="term" value="C:ribosome"/>
    <property type="evidence" value="ECO:0007669"/>
    <property type="project" value="UniProtKB-KW"/>
</dbReference>
<keyword evidence="2" id="KW-0012">Acyltransferase</keyword>